<protein>
    <submittedName>
        <fullName evidence="2">Uncharacterized protein</fullName>
    </submittedName>
</protein>
<organism evidence="2 3">
    <name type="scientific">Paenibacillus lutrae</name>
    <dbReference type="NCBI Taxonomy" id="2078573"/>
    <lineage>
        <taxon>Bacteria</taxon>
        <taxon>Bacillati</taxon>
        <taxon>Bacillota</taxon>
        <taxon>Bacilli</taxon>
        <taxon>Bacillales</taxon>
        <taxon>Paenibacillaceae</taxon>
        <taxon>Paenibacillus</taxon>
    </lineage>
</organism>
<evidence type="ECO:0000313" key="2">
    <source>
        <dbReference type="EMBL" id="MVO98598.1"/>
    </source>
</evidence>
<dbReference type="AlphaFoldDB" id="A0A7X3JY05"/>
<proteinExistence type="predicted"/>
<keyword evidence="3" id="KW-1185">Reference proteome</keyword>
<comment type="caution">
    <text evidence="2">The sequence shown here is derived from an EMBL/GenBank/DDBJ whole genome shotgun (WGS) entry which is preliminary data.</text>
</comment>
<keyword evidence="1" id="KW-1133">Transmembrane helix</keyword>
<feature type="transmembrane region" description="Helical" evidence="1">
    <location>
        <begin position="6"/>
        <end position="23"/>
    </location>
</feature>
<gene>
    <name evidence="2" type="ORF">EDM21_03450</name>
</gene>
<name>A0A7X3JY05_9BACL</name>
<evidence type="ECO:0000256" key="1">
    <source>
        <dbReference type="SAM" id="Phobius"/>
    </source>
</evidence>
<dbReference type="Proteomes" id="UP000490800">
    <property type="component" value="Unassembled WGS sequence"/>
</dbReference>
<keyword evidence="1" id="KW-0812">Transmembrane</keyword>
<accession>A0A7X3JY05</accession>
<dbReference type="EMBL" id="RHLK01000002">
    <property type="protein sequence ID" value="MVO98598.1"/>
    <property type="molecule type" value="Genomic_DNA"/>
</dbReference>
<sequence>MNSLLFLCNLIWFTACLIVLFILRREDNNQMNTVVNQIKQMSSAQDNIRILFLDYAEPVFKQADDLLSADRPTPFIVVFHAPAWLVAAKTKKWKGHTIIHAQTLNFKSKSMVVIAHKKKYRIYGEVAAYLKFTS</sequence>
<evidence type="ECO:0000313" key="3">
    <source>
        <dbReference type="Proteomes" id="UP000490800"/>
    </source>
</evidence>
<reference evidence="2 3" key="1">
    <citation type="journal article" date="2019" name="Microorganisms">
        <title>Paenibacillus lutrae sp. nov., A Chitinolytic Species Isolated from A River Otter in Castril Natural Park, Granada, Spain.</title>
        <authorList>
            <person name="Rodriguez M."/>
            <person name="Reina J.C."/>
            <person name="Bejar V."/>
            <person name="Llamas I."/>
        </authorList>
    </citation>
    <scope>NUCLEOTIDE SEQUENCE [LARGE SCALE GENOMIC DNA]</scope>
    <source>
        <strain evidence="2 3">N10</strain>
    </source>
</reference>
<keyword evidence="1" id="KW-0472">Membrane</keyword>
<dbReference type="RefSeq" id="WP_157332948.1">
    <property type="nucleotide sequence ID" value="NZ_RHLK01000002.1"/>
</dbReference>
<dbReference type="OrthoDB" id="2629085at2"/>